<gene>
    <name evidence="1" type="ORF">QYC35_07240</name>
</gene>
<dbReference type="EMBL" id="JAUIQT010000001">
    <property type="protein sequence ID" value="MDN4833991.1"/>
    <property type="molecule type" value="Genomic_DNA"/>
</dbReference>
<protein>
    <submittedName>
        <fullName evidence="1">Phage tail protein</fullName>
    </submittedName>
</protein>
<dbReference type="InterPro" id="IPR006490">
    <property type="entry name" value="Maj_tail_phi13"/>
</dbReference>
<proteinExistence type="predicted"/>
<evidence type="ECO:0000313" key="1">
    <source>
        <dbReference type="EMBL" id="MDN4833991.1"/>
    </source>
</evidence>
<dbReference type="RefSeq" id="WP_289534817.1">
    <property type="nucleotide sequence ID" value="NZ_CP183832.1"/>
</dbReference>
<sequence length="197" mass="21600">MADNKKIASFGVSNFEYGIVTDELVQTTRKMSGLKEVKLELTNDLKTLAADNTAYLVLSGGITEAKETINIYDVDSKMKQDLYGIQVKKGVEVYSKGITPNYVATLFRTELSNGKHTWFGMLKGMFSLPDSTSKTQDGAPDPDPAEIVGNFVARGAEETILLIGREDNEDFDFDTFHKAVFPTAQSDVDALLNAVKA</sequence>
<accession>A0AAW7N8S8</accession>
<dbReference type="Proteomes" id="UP001174888">
    <property type="component" value="Unassembled WGS sequence"/>
</dbReference>
<dbReference type="NCBIfam" id="TIGR01603">
    <property type="entry name" value="maj_tail_phi13"/>
    <property type="match status" value="1"/>
</dbReference>
<dbReference type="AlphaFoldDB" id="A0AAW7N8S8"/>
<organism evidence="1 2">
    <name type="scientific">Ligilactobacillus salivarius</name>
    <dbReference type="NCBI Taxonomy" id="1624"/>
    <lineage>
        <taxon>Bacteria</taxon>
        <taxon>Bacillati</taxon>
        <taxon>Bacillota</taxon>
        <taxon>Bacilli</taxon>
        <taxon>Lactobacillales</taxon>
        <taxon>Lactobacillaceae</taxon>
        <taxon>Ligilactobacillus</taxon>
    </lineage>
</organism>
<reference evidence="1" key="1">
    <citation type="submission" date="2023-07" db="EMBL/GenBank/DDBJ databases">
        <title>Complete genome sequence of Ligilactobacillus salivarius SRCM217594 isolated from Gallus gallus domesticus feces.</title>
        <authorList>
            <person name="Yang H.-G."/>
            <person name="Ryu M.-S."/>
            <person name="Ha G.-S."/>
            <person name="Yang H.-J."/>
            <person name="Jeong D.-Y."/>
        </authorList>
    </citation>
    <scope>NUCLEOTIDE SEQUENCE</scope>
    <source>
        <strain evidence="1">SRCM217594</strain>
    </source>
</reference>
<comment type="caution">
    <text evidence="1">The sequence shown here is derived from an EMBL/GenBank/DDBJ whole genome shotgun (WGS) entry which is preliminary data.</text>
</comment>
<evidence type="ECO:0000313" key="2">
    <source>
        <dbReference type="Proteomes" id="UP001174888"/>
    </source>
</evidence>
<name>A0AAW7N8S8_9LACO</name>